<reference evidence="2" key="1">
    <citation type="journal article" date="2016" name="Nat. Commun.">
        <title>The Gonium pectorale genome demonstrates co-option of cell cycle regulation during the evolution of multicellularity.</title>
        <authorList>
            <person name="Hanschen E.R."/>
            <person name="Marriage T.N."/>
            <person name="Ferris P.J."/>
            <person name="Hamaji T."/>
            <person name="Toyoda A."/>
            <person name="Fujiyama A."/>
            <person name="Neme R."/>
            <person name="Noguchi H."/>
            <person name="Minakuchi Y."/>
            <person name="Suzuki M."/>
            <person name="Kawai-Toyooka H."/>
            <person name="Smith D.R."/>
            <person name="Sparks H."/>
            <person name="Anderson J."/>
            <person name="Bakaric R."/>
            <person name="Luria V."/>
            <person name="Karger A."/>
            <person name="Kirschner M.W."/>
            <person name="Durand P.M."/>
            <person name="Michod R.E."/>
            <person name="Nozaki H."/>
            <person name="Olson B.J."/>
        </authorList>
    </citation>
    <scope>NUCLEOTIDE SEQUENCE [LARGE SCALE GENOMIC DNA]</scope>
    <source>
        <strain evidence="2">NIES-2863</strain>
    </source>
</reference>
<evidence type="ECO:0000313" key="1">
    <source>
        <dbReference type="EMBL" id="KXZ45870.1"/>
    </source>
</evidence>
<dbReference type="EMBL" id="LSYV01000051">
    <property type="protein sequence ID" value="KXZ45870.1"/>
    <property type="molecule type" value="Genomic_DNA"/>
</dbReference>
<name>A0A150G934_GONPE</name>
<comment type="caution">
    <text evidence="1">The sequence shown here is derived from an EMBL/GenBank/DDBJ whole genome shotgun (WGS) entry which is preliminary data.</text>
</comment>
<protein>
    <submittedName>
        <fullName evidence="1">Uncharacterized protein</fullName>
    </submittedName>
</protein>
<gene>
    <name evidence="1" type="ORF">GPECTOR_50g664</name>
</gene>
<keyword evidence="2" id="KW-1185">Reference proteome</keyword>
<dbReference type="Proteomes" id="UP000075714">
    <property type="component" value="Unassembled WGS sequence"/>
</dbReference>
<dbReference type="OrthoDB" id="9999821at2759"/>
<dbReference type="AlphaFoldDB" id="A0A150G934"/>
<proteinExistence type="predicted"/>
<dbReference type="PANTHER" id="PTHR46689">
    <property type="entry name" value="MEMBRANE PROTEIN, PUTATIVE-RELATED"/>
    <property type="match status" value="1"/>
</dbReference>
<organism evidence="1 2">
    <name type="scientific">Gonium pectorale</name>
    <name type="common">Green alga</name>
    <dbReference type="NCBI Taxonomy" id="33097"/>
    <lineage>
        <taxon>Eukaryota</taxon>
        <taxon>Viridiplantae</taxon>
        <taxon>Chlorophyta</taxon>
        <taxon>core chlorophytes</taxon>
        <taxon>Chlorophyceae</taxon>
        <taxon>CS clade</taxon>
        <taxon>Chlamydomonadales</taxon>
        <taxon>Volvocaceae</taxon>
        <taxon>Gonium</taxon>
    </lineage>
</organism>
<accession>A0A150G934</accession>
<dbReference type="PANTHER" id="PTHR46689:SF1">
    <property type="entry name" value="PHOD-LIKE PHOSPHATASE DOMAIN-CONTAINING PROTEIN"/>
    <property type="match status" value="1"/>
</dbReference>
<dbReference type="GO" id="GO:0016020">
    <property type="term" value="C:membrane"/>
    <property type="evidence" value="ECO:0007669"/>
    <property type="project" value="TreeGrafter"/>
</dbReference>
<dbReference type="STRING" id="33097.A0A150G934"/>
<evidence type="ECO:0000313" key="2">
    <source>
        <dbReference type="Proteomes" id="UP000075714"/>
    </source>
</evidence>
<sequence length="103" mass="11115">MDSKRISQVLPLESYAALFAALVGLPASTRHLTLVATVPIVYPHILGSHKMMLMFGWLYHTKWLRPIMTKTGASAAIMNKFGGLGGGARAEVGGRAVCVFNMI</sequence>